<accession>A0A1M7GYM1</accession>
<dbReference type="Proteomes" id="UP000184440">
    <property type="component" value="Unassembled WGS sequence"/>
</dbReference>
<dbReference type="SMART" id="SM00894">
    <property type="entry name" value="Excalibur"/>
    <property type="match status" value="1"/>
</dbReference>
<reference evidence="4 5" key="1">
    <citation type="submission" date="2016-11" db="EMBL/GenBank/DDBJ databases">
        <authorList>
            <person name="Jaros S."/>
            <person name="Januszkiewicz K."/>
            <person name="Wedrychowicz H."/>
        </authorList>
    </citation>
    <scope>NUCLEOTIDE SEQUENCE [LARGE SCALE GENOMIC DNA]</scope>
    <source>
        <strain evidence="4 5">DSM 46144</strain>
    </source>
</reference>
<keyword evidence="2" id="KW-0812">Transmembrane</keyword>
<evidence type="ECO:0000313" key="4">
    <source>
        <dbReference type="EMBL" id="SHM20959.1"/>
    </source>
</evidence>
<feature type="compositionally biased region" description="Low complexity" evidence="1">
    <location>
        <begin position="44"/>
        <end position="77"/>
    </location>
</feature>
<keyword evidence="5" id="KW-1185">Reference proteome</keyword>
<dbReference type="InterPro" id="IPR008613">
    <property type="entry name" value="Excalibur_Ca-bd_domain"/>
</dbReference>
<feature type="compositionally biased region" description="Basic and acidic residues" evidence="1">
    <location>
        <begin position="164"/>
        <end position="178"/>
    </location>
</feature>
<feature type="region of interest" description="Disordered" evidence="1">
    <location>
        <begin position="44"/>
        <end position="138"/>
    </location>
</feature>
<protein>
    <submittedName>
        <fullName evidence="4">Excalibur calcium-binding domain-containing protein</fullName>
    </submittedName>
</protein>
<dbReference type="Pfam" id="PF05901">
    <property type="entry name" value="Excalibur"/>
    <property type="match status" value="1"/>
</dbReference>
<gene>
    <name evidence="4" type="ORF">SAMN05443668_10113</name>
</gene>
<feature type="transmembrane region" description="Helical" evidence="2">
    <location>
        <begin position="20"/>
        <end position="41"/>
    </location>
</feature>
<dbReference type="OrthoDB" id="5196645at2"/>
<organism evidence="4 5">
    <name type="scientific">Cryptosporangium aurantiacum</name>
    <dbReference type="NCBI Taxonomy" id="134849"/>
    <lineage>
        <taxon>Bacteria</taxon>
        <taxon>Bacillati</taxon>
        <taxon>Actinomycetota</taxon>
        <taxon>Actinomycetes</taxon>
        <taxon>Cryptosporangiales</taxon>
        <taxon>Cryptosporangiaceae</taxon>
        <taxon>Cryptosporangium</taxon>
    </lineage>
</organism>
<feature type="compositionally biased region" description="Low complexity" evidence="1">
    <location>
        <begin position="94"/>
        <end position="137"/>
    </location>
</feature>
<evidence type="ECO:0000256" key="2">
    <source>
        <dbReference type="SAM" id="Phobius"/>
    </source>
</evidence>
<evidence type="ECO:0000256" key="1">
    <source>
        <dbReference type="SAM" id="MobiDB-lite"/>
    </source>
</evidence>
<dbReference type="AlphaFoldDB" id="A0A1M7GYM1"/>
<evidence type="ECO:0000313" key="5">
    <source>
        <dbReference type="Proteomes" id="UP000184440"/>
    </source>
</evidence>
<dbReference type="EMBL" id="FRCS01000001">
    <property type="protein sequence ID" value="SHM20959.1"/>
    <property type="molecule type" value="Genomic_DNA"/>
</dbReference>
<name>A0A1M7GYM1_9ACTN</name>
<keyword evidence="2" id="KW-1133">Transmembrane helix</keyword>
<feature type="domain" description="Excalibur calcium-binding" evidence="3">
    <location>
        <begin position="142"/>
        <end position="178"/>
    </location>
</feature>
<evidence type="ECO:0000259" key="3">
    <source>
        <dbReference type="SMART" id="SM00894"/>
    </source>
</evidence>
<dbReference type="RefSeq" id="WP_143174960.1">
    <property type="nucleotide sequence ID" value="NZ_FRCS01000001.1"/>
</dbReference>
<dbReference type="STRING" id="134849.SAMN05443668_10113"/>
<sequence length="178" mass="17695">MSYPQQGQNKRSGLQPLHWALIGVGGVIVLLCGLCGIVGVFSSPDESSPSPTTVAATESSAVPAASPSTSSAEPSPTDLATTGAPVVGDGVIGSQPSADADVDVDQQTVPDVVPTTRAAAPRPTTQAPAPAPAKTTAGSSVYYKNCDAVRAAGADPIRAGDPGYAKHLDRDGDGVGCE</sequence>
<proteinExistence type="predicted"/>
<feature type="region of interest" description="Disordered" evidence="1">
    <location>
        <begin position="154"/>
        <end position="178"/>
    </location>
</feature>
<keyword evidence="2" id="KW-0472">Membrane</keyword>